<reference evidence="4" key="3">
    <citation type="submission" date="2017-10" db="EMBL/GenBank/DDBJ databases">
        <authorList>
            <person name="Frank J."/>
        </authorList>
    </citation>
    <scope>NUCLEOTIDE SEQUENCE [LARGE SCALE GENOMIC DNA]</scope>
</reference>
<keyword evidence="4" id="KW-1185">Reference proteome</keyword>
<dbReference type="AlphaFoldDB" id="Q1Q2M2"/>
<dbReference type="EMBL" id="CT573071">
    <property type="protein sequence ID" value="CAJ74258.1"/>
    <property type="molecule type" value="Genomic_DNA"/>
</dbReference>
<evidence type="ECO:0000313" key="3">
    <source>
        <dbReference type="EMBL" id="SOH03165.1"/>
    </source>
</evidence>
<dbReference type="KEGG" id="kst:KSMBR1_0651"/>
<evidence type="ECO:0000313" key="5">
    <source>
        <dbReference type="Proteomes" id="UP000501926"/>
    </source>
</evidence>
<reference evidence="3" key="4">
    <citation type="submission" date="2017-10" db="EMBL/GenBank/DDBJ databases">
        <authorList>
            <person name="Banno H."/>
            <person name="Chua N.-H."/>
        </authorList>
    </citation>
    <scope>NUCLEOTIDE SEQUENCE [LARGE SCALE GENOMIC DNA]</scope>
    <source>
        <strain evidence="3">Kuenenia_mbr1_ru-nijmegen</strain>
    </source>
</reference>
<accession>Q1Q2M2</accession>
<dbReference type="Proteomes" id="UP000501926">
    <property type="component" value="Chromosome"/>
</dbReference>
<dbReference type="EMBL" id="CP049055">
    <property type="protein sequence ID" value="QII11360.1"/>
    <property type="molecule type" value="Genomic_DNA"/>
</dbReference>
<evidence type="ECO:0000313" key="1">
    <source>
        <dbReference type="EMBL" id="CAJ74258.1"/>
    </source>
</evidence>
<protein>
    <recommendedName>
        <fullName evidence="6">PilZ domain-containing protein</fullName>
    </recommendedName>
</protein>
<reference evidence="1" key="2">
    <citation type="submission" date="2006-01" db="EMBL/GenBank/DDBJ databases">
        <authorList>
            <person name="Genoscope"/>
        </authorList>
    </citation>
    <scope>NUCLEOTIDE SEQUENCE</scope>
</reference>
<gene>
    <name evidence="2" type="ORF">KsCSTR_19810</name>
    <name evidence="3" type="ORF">KSMBR1_0651</name>
    <name evidence="1" type="ORF">kuste3495</name>
</gene>
<dbReference type="SUPFAM" id="SSF141371">
    <property type="entry name" value="PilZ domain-like"/>
    <property type="match status" value="1"/>
</dbReference>
<dbReference type="RefSeq" id="WP_099324041.1">
    <property type="nucleotide sequence ID" value="NZ_CP049055.1"/>
</dbReference>
<dbReference type="Proteomes" id="UP000221734">
    <property type="component" value="Chromosome Kuenenia_stuttgartiensis_MBR1"/>
</dbReference>
<reference evidence="2 5" key="5">
    <citation type="submission" date="2020-02" db="EMBL/GenBank/DDBJ databases">
        <title>Newly sequenced genome of strain CSTR1 showed variability in Candidatus Kuenenia stuttgartiensis genomes.</title>
        <authorList>
            <person name="Ding C."/>
            <person name="Adrian L."/>
        </authorList>
    </citation>
    <scope>NUCLEOTIDE SEQUENCE [LARGE SCALE GENOMIC DNA]</scope>
    <source>
        <strain evidence="2 5">CSTR1</strain>
    </source>
</reference>
<name>Q1Q2M2_KUEST</name>
<proteinExistence type="predicted"/>
<dbReference type="EMBL" id="LT934425">
    <property type="protein sequence ID" value="SOH03165.1"/>
    <property type="molecule type" value="Genomic_DNA"/>
</dbReference>
<evidence type="ECO:0000313" key="4">
    <source>
        <dbReference type="Proteomes" id="UP000221734"/>
    </source>
</evidence>
<evidence type="ECO:0000313" key="2">
    <source>
        <dbReference type="EMBL" id="QII11360.1"/>
    </source>
</evidence>
<reference evidence="1" key="1">
    <citation type="journal article" date="2006" name="Nature">
        <title>Deciphering the evolution and metabolism of an anammox bacterium from a community genome.</title>
        <authorList>
            <person name="Strous M."/>
            <person name="Pelletier E."/>
            <person name="Mangenot S."/>
            <person name="Rattei T."/>
            <person name="Lehner A."/>
            <person name="Taylor M.W."/>
            <person name="Horn M."/>
            <person name="Daims H."/>
            <person name="Bartol-Mavel D."/>
            <person name="Wincker P."/>
            <person name="Barbe V."/>
            <person name="Fonknechten N."/>
            <person name="Vallenet D."/>
            <person name="Segurens B."/>
            <person name="Schenowitz-Truong C."/>
            <person name="Medigue C."/>
            <person name="Collingro A."/>
            <person name="Snel B."/>
            <person name="Dutilh B.E."/>
            <person name="OpDenCamp H.J.M."/>
            <person name="vanDerDrift C."/>
            <person name="Cirpus I."/>
            <person name="vanDePas-Schoonen K.T."/>
            <person name="Harhangi H.R."/>
            <person name="vanNiftrik L."/>
            <person name="Schmid M."/>
            <person name="Keltjens J."/>
            <person name="vanDeVossenberg J."/>
            <person name="Kartal B."/>
            <person name="Meier H."/>
            <person name="Frishman D."/>
            <person name="Huynen M.A."/>
            <person name="Mewes H."/>
            <person name="Weissenbach J."/>
            <person name="Jetten M.S.M."/>
            <person name="Wagner M."/>
            <person name="LePaslier D."/>
        </authorList>
    </citation>
    <scope>NUCLEOTIDE SEQUENCE</scope>
</reference>
<sequence length="83" mass="9783">MKCKTLEKRKSKRSYLSWLVKVRDYSRTLLHETEIIDVSRKGMKIRTRAKAPQQGFAIVVRIPVVDSHEESKPVLTMVKWIQE</sequence>
<evidence type="ECO:0008006" key="6">
    <source>
        <dbReference type="Google" id="ProtNLM"/>
    </source>
</evidence>
<organism evidence="1">
    <name type="scientific">Kuenenia stuttgartiensis</name>
    <dbReference type="NCBI Taxonomy" id="174633"/>
    <lineage>
        <taxon>Bacteria</taxon>
        <taxon>Pseudomonadati</taxon>
        <taxon>Planctomycetota</taxon>
        <taxon>Candidatus Brocadiia</taxon>
        <taxon>Candidatus Brocadiales</taxon>
        <taxon>Candidatus Brocadiaceae</taxon>
        <taxon>Candidatus Kuenenia</taxon>
    </lineage>
</organism>